<proteinExistence type="predicted"/>
<organism evidence="3 4">
    <name type="scientific">Raphidocelis subcapitata</name>
    <dbReference type="NCBI Taxonomy" id="307507"/>
    <lineage>
        <taxon>Eukaryota</taxon>
        <taxon>Viridiplantae</taxon>
        <taxon>Chlorophyta</taxon>
        <taxon>core chlorophytes</taxon>
        <taxon>Chlorophyceae</taxon>
        <taxon>CS clade</taxon>
        <taxon>Sphaeropleales</taxon>
        <taxon>Selenastraceae</taxon>
        <taxon>Raphidocelis</taxon>
    </lineage>
</organism>
<dbReference type="EMBL" id="BDRX01000016">
    <property type="protein sequence ID" value="GBF90364.1"/>
    <property type="molecule type" value="Genomic_DNA"/>
</dbReference>
<sequence>MVTTEALAEVAAYKRRTLLDHTIVGVPLLAGGVLRALLSAAARPFRRHELGWTLHQECLLAVMRHVLSARDLGVWRALFSVAGGLVELPGQVRTPIAPGSKSFWIALRDDLRPASPRGALTIAFVHGGGFIAGSSLHYVGTYDVWLRQLAARGIDARILSVHYPLAPEHPYPAGRDEVERVLSWLVHESGETAPLVVGGDSAGANLLLASLARLRDAGRLPAAARPRGALLISPCVDLSPESHMRSASAAPAAAKHDYLPAQHVNELVTHYYISDKDSRCPYASPALLPSFDGLVEGEVLVVWGGTEVLAPDIRAFAKRLAAADGSGSGPRASFYEAPGQVHSWPLLLLPGVERHEAPMWAFMERALGA</sequence>
<accession>A0A2V0NRV6</accession>
<evidence type="ECO:0000259" key="2">
    <source>
        <dbReference type="Pfam" id="PF07859"/>
    </source>
</evidence>
<keyword evidence="1" id="KW-0378">Hydrolase</keyword>
<dbReference type="InParanoid" id="A0A2V0NRV6"/>
<comment type="caution">
    <text evidence="3">The sequence shown here is derived from an EMBL/GenBank/DDBJ whole genome shotgun (WGS) entry which is preliminary data.</text>
</comment>
<dbReference type="Proteomes" id="UP000247498">
    <property type="component" value="Unassembled WGS sequence"/>
</dbReference>
<dbReference type="PANTHER" id="PTHR48081">
    <property type="entry name" value="AB HYDROLASE SUPERFAMILY PROTEIN C4A8.06C"/>
    <property type="match status" value="1"/>
</dbReference>
<evidence type="ECO:0000256" key="1">
    <source>
        <dbReference type="ARBA" id="ARBA00022801"/>
    </source>
</evidence>
<feature type="domain" description="Alpha/beta hydrolase fold-3" evidence="2">
    <location>
        <begin position="123"/>
        <end position="344"/>
    </location>
</feature>
<evidence type="ECO:0000313" key="3">
    <source>
        <dbReference type="EMBL" id="GBF90364.1"/>
    </source>
</evidence>
<dbReference type="InterPro" id="IPR029058">
    <property type="entry name" value="AB_hydrolase_fold"/>
</dbReference>
<name>A0A2V0NRV6_9CHLO</name>
<dbReference type="Pfam" id="PF07859">
    <property type="entry name" value="Abhydrolase_3"/>
    <property type="match status" value="1"/>
</dbReference>
<dbReference type="SUPFAM" id="SSF53474">
    <property type="entry name" value="alpha/beta-Hydrolases"/>
    <property type="match status" value="1"/>
</dbReference>
<dbReference type="GO" id="GO:0016787">
    <property type="term" value="F:hydrolase activity"/>
    <property type="evidence" value="ECO:0007669"/>
    <property type="project" value="UniProtKB-KW"/>
</dbReference>
<dbReference type="InterPro" id="IPR013094">
    <property type="entry name" value="AB_hydrolase_3"/>
</dbReference>
<dbReference type="PANTHER" id="PTHR48081:SF31">
    <property type="entry name" value="STERYL ACETYL HYDROLASE MUG81-RELATED"/>
    <property type="match status" value="1"/>
</dbReference>
<dbReference type="STRING" id="307507.A0A2V0NRV6"/>
<dbReference type="InterPro" id="IPR050300">
    <property type="entry name" value="GDXG_lipolytic_enzyme"/>
</dbReference>
<evidence type="ECO:0000313" key="4">
    <source>
        <dbReference type="Proteomes" id="UP000247498"/>
    </source>
</evidence>
<dbReference type="AlphaFoldDB" id="A0A2V0NRV6"/>
<dbReference type="OrthoDB" id="542001at2759"/>
<reference evidence="3 4" key="1">
    <citation type="journal article" date="2018" name="Sci. Rep.">
        <title>Raphidocelis subcapitata (=Pseudokirchneriella subcapitata) provides an insight into genome evolution and environmental adaptations in the Sphaeropleales.</title>
        <authorList>
            <person name="Suzuki S."/>
            <person name="Yamaguchi H."/>
            <person name="Nakajima N."/>
            <person name="Kawachi M."/>
        </authorList>
    </citation>
    <scope>NUCLEOTIDE SEQUENCE [LARGE SCALE GENOMIC DNA]</scope>
    <source>
        <strain evidence="3 4">NIES-35</strain>
    </source>
</reference>
<keyword evidence="4" id="KW-1185">Reference proteome</keyword>
<dbReference type="FunCoup" id="A0A2V0NRV6">
    <property type="interactions" value="567"/>
</dbReference>
<gene>
    <name evidence="3" type="ORF">Rsub_02470</name>
</gene>
<protein>
    <recommendedName>
        <fullName evidence="2">Alpha/beta hydrolase fold-3 domain-containing protein</fullName>
    </recommendedName>
</protein>
<dbReference type="Gene3D" id="3.40.50.1820">
    <property type="entry name" value="alpha/beta hydrolase"/>
    <property type="match status" value="1"/>
</dbReference>